<comment type="caution">
    <text evidence="1">The sequence shown here is derived from an EMBL/GenBank/DDBJ whole genome shotgun (WGS) entry which is preliminary data.</text>
</comment>
<organism evidence="1 2">
    <name type="scientific">Klebsiella pneumoniae</name>
    <dbReference type="NCBI Taxonomy" id="573"/>
    <lineage>
        <taxon>Bacteria</taxon>
        <taxon>Pseudomonadati</taxon>
        <taxon>Pseudomonadota</taxon>
        <taxon>Gammaproteobacteria</taxon>
        <taxon>Enterobacterales</taxon>
        <taxon>Enterobacteriaceae</taxon>
        <taxon>Klebsiella/Raoultella group</taxon>
        <taxon>Klebsiella</taxon>
        <taxon>Klebsiella pneumoniae complex</taxon>
    </lineage>
</organism>
<dbReference type="EMBL" id="ULCI01000001">
    <property type="protein sequence ID" value="SYR26705.1"/>
    <property type="molecule type" value="Genomic_DNA"/>
</dbReference>
<evidence type="ECO:0000313" key="2">
    <source>
        <dbReference type="Proteomes" id="UP000258253"/>
    </source>
</evidence>
<dbReference type="Proteomes" id="UP000258253">
    <property type="component" value="Unassembled WGS sequence"/>
</dbReference>
<dbReference type="AlphaFoldDB" id="A0A8B4VDD1"/>
<accession>A0A8B4VDD1</accession>
<name>A0A8B4VDD1_KLEPN</name>
<evidence type="ECO:0000313" key="1">
    <source>
        <dbReference type="EMBL" id="SYR26705.1"/>
    </source>
</evidence>
<reference evidence="1 2" key="1">
    <citation type="submission" date="2018-08" db="EMBL/GenBank/DDBJ databases">
        <authorList>
            <consortium name="Pathogen Informatics"/>
        </authorList>
    </citation>
    <scope>NUCLEOTIDE SEQUENCE [LARGE SCALE GENOMIC DNA]</scope>
    <source>
        <strain evidence="1 2">EuSCAPE_HU047</strain>
    </source>
</reference>
<protein>
    <submittedName>
        <fullName evidence="1">Uncharacterized protein</fullName>
    </submittedName>
</protein>
<proteinExistence type="predicted"/>
<sequence>MNIFEDNDFENACKWYKHIRSNVDGFNVKIEKLREKTALDLLNNEGVDYFHKAYQSFVERFEKGFYQIIDTFSVEQQYLPFVCMIIEEHADQIYDSTSFLSQVLSDKGFSDPQDTLTFGYEVYEAIGLLNVDIEDVKEQTMYKYHKMDFAYHDWRLKYGEQELINACAGFNRRVAGLFKNYGFDKTCIPVLMAIIINETDHIYGFSDYGFIESLITAIEKEMG</sequence>
<dbReference type="RefSeq" id="WP_040177545.1">
    <property type="nucleotide sequence ID" value="NZ_CABFWY010000001.1"/>
</dbReference>
<gene>
    <name evidence="1" type="ORF">SAMEA3538828_00192</name>
</gene>